<dbReference type="GO" id="GO:0005506">
    <property type="term" value="F:iron ion binding"/>
    <property type="evidence" value="ECO:0007669"/>
    <property type="project" value="InterPro"/>
</dbReference>
<gene>
    <name evidence="9" type="ORF">SLS53_003577</name>
</gene>
<name>A0AAN9UH05_9PEZI</name>
<evidence type="ECO:0000256" key="5">
    <source>
        <dbReference type="ARBA" id="ARBA00023004"/>
    </source>
</evidence>
<dbReference type="GO" id="GO:0016705">
    <property type="term" value="F:oxidoreductase activity, acting on paired donors, with incorporation or reduction of molecular oxygen"/>
    <property type="evidence" value="ECO:0007669"/>
    <property type="project" value="InterPro"/>
</dbReference>
<evidence type="ECO:0000256" key="6">
    <source>
        <dbReference type="ARBA" id="ARBA00023033"/>
    </source>
</evidence>
<protein>
    <recommendedName>
        <fullName evidence="11">Cytochrome P450</fullName>
    </recommendedName>
</protein>
<keyword evidence="5 7" id="KW-0408">Iron</keyword>
<evidence type="ECO:0000313" key="10">
    <source>
        <dbReference type="Proteomes" id="UP001320245"/>
    </source>
</evidence>
<evidence type="ECO:0008006" key="11">
    <source>
        <dbReference type="Google" id="ProtNLM"/>
    </source>
</evidence>
<dbReference type="Proteomes" id="UP001320245">
    <property type="component" value="Unassembled WGS sequence"/>
</dbReference>
<evidence type="ECO:0000256" key="7">
    <source>
        <dbReference type="PIRSR" id="PIRSR602403-1"/>
    </source>
</evidence>
<accession>A0AAN9UH05</accession>
<proteinExistence type="inferred from homology"/>
<comment type="cofactor">
    <cofactor evidence="1 7">
        <name>heme</name>
        <dbReference type="ChEBI" id="CHEBI:30413"/>
    </cofactor>
</comment>
<dbReference type="InterPro" id="IPR036396">
    <property type="entry name" value="Cyt_P450_sf"/>
</dbReference>
<dbReference type="AlphaFoldDB" id="A0AAN9UH05"/>
<evidence type="ECO:0000256" key="3">
    <source>
        <dbReference type="ARBA" id="ARBA00022617"/>
    </source>
</evidence>
<dbReference type="PANTHER" id="PTHR24305">
    <property type="entry name" value="CYTOCHROME P450"/>
    <property type="match status" value="1"/>
</dbReference>
<dbReference type="EMBL" id="JAJSPL020000011">
    <property type="protein sequence ID" value="KAK7744059.1"/>
    <property type="molecule type" value="Genomic_DNA"/>
</dbReference>
<comment type="caution">
    <text evidence="9">The sequence shown here is derived from an EMBL/GenBank/DDBJ whole genome shotgun (WGS) entry which is preliminary data.</text>
</comment>
<sequence>MSNVPNDGFIRYFGFLNQERLIVTKLEGFKEMLLRDTYKFDKLSRLSALQAPAGVSGLVSAKGNLHKIHRRHTIAAYNTSWAKTLYPSIWGSARKATDCLVKRAGKAPDGIVEVNRFMREVCLQTVAQAAFNIDLGVLERPEQEMIQKYLYAFDVGIKAPFFMKLLQVCPPSLQLFAATAVSKVVRVDISAMKQRIAATMKSKMEAMRAGKHAKEPPLEEGKVDLLDALCLRASPFLSENSLTKHALTTLAGSVEMVSNQLAWTIYALARQDNQHIQNRLRSEIRSHFPSHPDSVSWEQLKSLPYLNGVANEALRMFPSVAHRYRICNTPTTILGEPIHRGAMLIWPIYATNRNPALWGDDADQFRPERWTQEASNKQEDNRRDTYAFMTFGQGPRRCPGEHYTRVVMACMLLAWVGQFRLKLPTGRGDVFEDNWRGQVKFGIVMKAPISVEIEEVPGW</sequence>
<dbReference type="GO" id="GO:0004497">
    <property type="term" value="F:monooxygenase activity"/>
    <property type="evidence" value="ECO:0007669"/>
    <property type="project" value="UniProtKB-KW"/>
</dbReference>
<organism evidence="9 10">
    <name type="scientific">Cytospora paraplurivora</name>
    <dbReference type="NCBI Taxonomy" id="2898453"/>
    <lineage>
        <taxon>Eukaryota</taxon>
        <taxon>Fungi</taxon>
        <taxon>Dikarya</taxon>
        <taxon>Ascomycota</taxon>
        <taxon>Pezizomycotina</taxon>
        <taxon>Sordariomycetes</taxon>
        <taxon>Sordariomycetidae</taxon>
        <taxon>Diaporthales</taxon>
        <taxon>Cytosporaceae</taxon>
        <taxon>Cytospora</taxon>
    </lineage>
</organism>
<keyword evidence="8" id="KW-0560">Oxidoreductase</keyword>
<dbReference type="InterPro" id="IPR001128">
    <property type="entry name" value="Cyt_P450"/>
</dbReference>
<evidence type="ECO:0000256" key="2">
    <source>
        <dbReference type="ARBA" id="ARBA00010617"/>
    </source>
</evidence>
<comment type="similarity">
    <text evidence="2 8">Belongs to the cytochrome P450 family.</text>
</comment>
<dbReference type="PRINTS" id="PR00465">
    <property type="entry name" value="EP450IV"/>
</dbReference>
<dbReference type="PROSITE" id="PS00086">
    <property type="entry name" value="CYTOCHROME_P450"/>
    <property type="match status" value="1"/>
</dbReference>
<dbReference type="GO" id="GO:0020037">
    <property type="term" value="F:heme binding"/>
    <property type="evidence" value="ECO:0007669"/>
    <property type="project" value="InterPro"/>
</dbReference>
<evidence type="ECO:0000256" key="1">
    <source>
        <dbReference type="ARBA" id="ARBA00001971"/>
    </source>
</evidence>
<dbReference type="PRINTS" id="PR00385">
    <property type="entry name" value="P450"/>
</dbReference>
<evidence type="ECO:0000313" key="9">
    <source>
        <dbReference type="EMBL" id="KAK7744059.1"/>
    </source>
</evidence>
<dbReference type="Pfam" id="PF00067">
    <property type="entry name" value="p450"/>
    <property type="match status" value="1"/>
</dbReference>
<keyword evidence="10" id="KW-1185">Reference proteome</keyword>
<evidence type="ECO:0000256" key="8">
    <source>
        <dbReference type="RuleBase" id="RU000461"/>
    </source>
</evidence>
<dbReference type="PANTHER" id="PTHR24305:SF166">
    <property type="entry name" value="CYTOCHROME P450 12A4, MITOCHONDRIAL-RELATED"/>
    <property type="match status" value="1"/>
</dbReference>
<dbReference type="InterPro" id="IPR017972">
    <property type="entry name" value="Cyt_P450_CS"/>
</dbReference>
<feature type="binding site" description="axial binding residue" evidence="7">
    <location>
        <position position="398"/>
    </location>
    <ligand>
        <name>heme</name>
        <dbReference type="ChEBI" id="CHEBI:30413"/>
    </ligand>
    <ligandPart>
        <name>Fe</name>
        <dbReference type="ChEBI" id="CHEBI:18248"/>
    </ligandPart>
</feature>
<evidence type="ECO:0000256" key="4">
    <source>
        <dbReference type="ARBA" id="ARBA00022723"/>
    </source>
</evidence>
<keyword evidence="6 8" id="KW-0503">Monooxygenase</keyword>
<keyword evidence="4 7" id="KW-0479">Metal-binding</keyword>
<dbReference type="Gene3D" id="1.10.630.10">
    <property type="entry name" value="Cytochrome P450"/>
    <property type="match status" value="1"/>
</dbReference>
<dbReference type="InterPro" id="IPR050121">
    <property type="entry name" value="Cytochrome_P450_monoxygenase"/>
</dbReference>
<dbReference type="InterPro" id="IPR002403">
    <property type="entry name" value="Cyt_P450_E_grp-IV"/>
</dbReference>
<keyword evidence="3 7" id="KW-0349">Heme</keyword>
<reference evidence="9 10" key="1">
    <citation type="journal article" date="2023" name="PLoS ONE">
        <title>Cytospora paraplurivora sp. nov. isolated from orchards with fruit tree decline syndrome in Ontario, Canada.</title>
        <authorList>
            <person name="Ilyukhin E."/>
            <person name="Nguyen H.D.T."/>
            <person name="Castle A.J."/>
            <person name="Ellouze W."/>
        </authorList>
    </citation>
    <scope>NUCLEOTIDE SEQUENCE [LARGE SCALE GENOMIC DNA]</scope>
    <source>
        <strain evidence="9 10">FDS-564</strain>
    </source>
</reference>
<dbReference type="SUPFAM" id="SSF48264">
    <property type="entry name" value="Cytochrome P450"/>
    <property type="match status" value="1"/>
</dbReference>